<dbReference type="Proteomes" id="UP000314960">
    <property type="component" value="Chromosome"/>
</dbReference>
<dbReference type="Pfam" id="PF14278">
    <property type="entry name" value="TetR_C_8"/>
    <property type="match status" value="1"/>
</dbReference>
<reference evidence="4 5" key="1">
    <citation type="submission" date="2016-11" db="EMBL/GenBank/DDBJ databases">
        <title>Interaction between Lactobacillus species and yeast in water kefir.</title>
        <authorList>
            <person name="Behr J."/>
            <person name="Xu D."/>
            <person name="Vogel R.F."/>
        </authorList>
    </citation>
    <scope>NUCLEOTIDE SEQUENCE [LARGE SCALE GENOMIC DNA]</scope>
    <source>
        <strain evidence="4 5">TMW 1.1822</strain>
    </source>
</reference>
<evidence type="ECO:0000313" key="5">
    <source>
        <dbReference type="Proteomes" id="UP000314960"/>
    </source>
</evidence>
<sequence length="178" mass="21220">MPNKKNNRAKKRSINNIENAFVNLLQDKSVNKISITEICQEADVNRSTFYANFIDIFDLIEKLQDRMLKDFNDLYEYENSAKENSNNFLKLFWHIKENKILYKTYFKLGLELKVNIDVYDTDLAQKLFNNQHLDYHINFFRAGITATIKKWLTNDCDLSPEELFNVVREEYQNKLDSL</sequence>
<dbReference type="KEGG" id="lhw:BSQ49_09850"/>
<dbReference type="PANTHER" id="PTHR43479">
    <property type="entry name" value="ACREF/ENVCD OPERON REPRESSOR-RELATED"/>
    <property type="match status" value="1"/>
</dbReference>
<dbReference type="AlphaFoldDB" id="A0A3Q8CMI4"/>
<feature type="domain" description="HTH tetR-type" evidence="3">
    <location>
        <begin position="11"/>
        <end position="71"/>
    </location>
</feature>
<accession>A0A3Q8CMI4</accession>
<evidence type="ECO:0000256" key="1">
    <source>
        <dbReference type="ARBA" id="ARBA00023125"/>
    </source>
</evidence>
<dbReference type="SUPFAM" id="SSF46689">
    <property type="entry name" value="Homeodomain-like"/>
    <property type="match status" value="1"/>
</dbReference>
<dbReference type="RefSeq" id="WP_141054693.1">
    <property type="nucleotide sequence ID" value="NZ_CP018176.1"/>
</dbReference>
<dbReference type="InterPro" id="IPR050624">
    <property type="entry name" value="HTH-type_Tx_Regulator"/>
</dbReference>
<dbReference type="GO" id="GO:0003677">
    <property type="term" value="F:DNA binding"/>
    <property type="evidence" value="ECO:0007669"/>
    <property type="project" value="UniProtKB-UniRule"/>
</dbReference>
<dbReference type="Gene3D" id="1.10.357.10">
    <property type="entry name" value="Tetracycline Repressor, domain 2"/>
    <property type="match status" value="1"/>
</dbReference>
<name>A0A3Q8CMI4_9LACO</name>
<organism evidence="4 5">
    <name type="scientific">Liquorilactobacillus hordei</name>
    <dbReference type="NCBI Taxonomy" id="468911"/>
    <lineage>
        <taxon>Bacteria</taxon>
        <taxon>Bacillati</taxon>
        <taxon>Bacillota</taxon>
        <taxon>Bacilli</taxon>
        <taxon>Lactobacillales</taxon>
        <taxon>Lactobacillaceae</taxon>
        <taxon>Liquorilactobacillus</taxon>
    </lineage>
</organism>
<evidence type="ECO:0000256" key="2">
    <source>
        <dbReference type="PROSITE-ProRule" id="PRU00335"/>
    </source>
</evidence>
<feature type="DNA-binding region" description="H-T-H motif" evidence="2">
    <location>
        <begin position="34"/>
        <end position="53"/>
    </location>
</feature>
<keyword evidence="1 2" id="KW-0238">DNA-binding</keyword>
<gene>
    <name evidence="4" type="ORF">BSQ49_09850</name>
</gene>
<dbReference type="InterPro" id="IPR039532">
    <property type="entry name" value="TetR_C_Firmicutes"/>
</dbReference>
<dbReference type="InterPro" id="IPR009057">
    <property type="entry name" value="Homeodomain-like_sf"/>
</dbReference>
<evidence type="ECO:0000259" key="3">
    <source>
        <dbReference type="PROSITE" id="PS50977"/>
    </source>
</evidence>
<dbReference type="InterPro" id="IPR001647">
    <property type="entry name" value="HTH_TetR"/>
</dbReference>
<protein>
    <submittedName>
        <fullName evidence="4">TetR family transcriptional regulator</fullName>
    </submittedName>
</protein>
<evidence type="ECO:0000313" key="4">
    <source>
        <dbReference type="EMBL" id="AUJ30459.1"/>
    </source>
</evidence>
<dbReference type="PROSITE" id="PS50977">
    <property type="entry name" value="HTH_TETR_2"/>
    <property type="match status" value="1"/>
</dbReference>
<dbReference type="EMBL" id="CP018176">
    <property type="protein sequence ID" value="AUJ30459.1"/>
    <property type="molecule type" value="Genomic_DNA"/>
</dbReference>
<proteinExistence type="predicted"/>
<dbReference type="PANTHER" id="PTHR43479:SF7">
    <property type="entry name" value="TETR-FAMILY TRANSCRIPTIONAL REGULATOR"/>
    <property type="match status" value="1"/>
</dbReference>